<name>A0A9W9HLI1_9EURO</name>
<keyword evidence="2" id="KW-0732">Signal</keyword>
<dbReference type="Proteomes" id="UP001146351">
    <property type="component" value="Unassembled WGS sequence"/>
</dbReference>
<protein>
    <recommendedName>
        <fullName evidence="5">GPI anchored protein</fullName>
    </recommendedName>
</protein>
<proteinExistence type="predicted"/>
<gene>
    <name evidence="3" type="ORF">N7492_009956</name>
</gene>
<reference evidence="3" key="1">
    <citation type="submission" date="2022-11" db="EMBL/GenBank/DDBJ databases">
        <authorList>
            <person name="Petersen C."/>
        </authorList>
    </citation>
    <scope>NUCLEOTIDE SEQUENCE</scope>
    <source>
        <strain evidence="3">IBT 21917</strain>
    </source>
</reference>
<evidence type="ECO:0000256" key="2">
    <source>
        <dbReference type="SAM" id="SignalP"/>
    </source>
</evidence>
<accession>A0A9W9HLI1</accession>
<feature type="compositionally biased region" description="Low complexity" evidence="1">
    <location>
        <begin position="102"/>
        <end position="130"/>
    </location>
</feature>
<evidence type="ECO:0000313" key="4">
    <source>
        <dbReference type="Proteomes" id="UP001146351"/>
    </source>
</evidence>
<feature type="region of interest" description="Disordered" evidence="1">
    <location>
        <begin position="88"/>
        <end position="130"/>
    </location>
</feature>
<dbReference type="EMBL" id="JAPQKO010000008">
    <property type="protein sequence ID" value="KAJ5151661.1"/>
    <property type="molecule type" value="Genomic_DNA"/>
</dbReference>
<evidence type="ECO:0000256" key="1">
    <source>
        <dbReference type="SAM" id="MobiDB-lite"/>
    </source>
</evidence>
<evidence type="ECO:0000313" key="3">
    <source>
        <dbReference type="EMBL" id="KAJ5151661.1"/>
    </source>
</evidence>
<organism evidence="3 4">
    <name type="scientific">Penicillium capsulatum</name>
    <dbReference type="NCBI Taxonomy" id="69766"/>
    <lineage>
        <taxon>Eukaryota</taxon>
        <taxon>Fungi</taxon>
        <taxon>Dikarya</taxon>
        <taxon>Ascomycota</taxon>
        <taxon>Pezizomycotina</taxon>
        <taxon>Eurotiomycetes</taxon>
        <taxon>Eurotiomycetidae</taxon>
        <taxon>Eurotiales</taxon>
        <taxon>Aspergillaceae</taxon>
        <taxon>Penicillium</taxon>
    </lineage>
</organism>
<dbReference type="AlphaFoldDB" id="A0A9W9HLI1"/>
<feature type="compositionally biased region" description="Polar residues" evidence="1">
    <location>
        <begin position="88"/>
        <end position="100"/>
    </location>
</feature>
<sequence>MKFALLSSALLASLALATPSPQDFDPDYLKSAAESAFNQASASGGGIGSDVANALETFIMSGGKSEASDVASKASSAGSDLASKATSFVSAHTTTNSEGKPTTESTTVTSQVASSASSADASATGTTTNGALARPTAVGAAAAGMAGMLGLMAAL</sequence>
<reference evidence="3" key="2">
    <citation type="journal article" date="2023" name="IMA Fungus">
        <title>Comparative genomic study of the Penicillium genus elucidates a diverse pangenome and 15 lateral gene transfer events.</title>
        <authorList>
            <person name="Petersen C."/>
            <person name="Sorensen T."/>
            <person name="Nielsen M.R."/>
            <person name="Sondergaard T.E."/>
            <person name="Sorensen J.L."/>
            <person name="Fitzpatrick D.A."/>
            <person name="Frisvad J.C."/>
            <person name="Nielsen K.L."/>
        </authorList>
    </citation>
    <scope>NUCLEOTIDE SEQUENCE</scope>
    <source>
        <strain evidence="3">IBT 21917</strain>
    </source>
</reference>
<keyword evidence="4" id="KW-1185">Reference proteome</keyword>
<feature type="signal peptide" evidence="2">
    <location>
        <begin position="1"/>
        <end position="17"/>
    </location>
</feature>
<feature type="chain" id="PRO_5040890349" description="GPI anchored protein" evidence="2">
    <location>
        <begin position="18"/>
        <end position="155"/>
    </location>
</feature>
<comment type="caution">
    <text evidence="3">The sequence shown here is derived from an EMBL/GenBank/DDBJ whole genome shotgun (WGS) entry which is preliminary data.</text>
</comment>
<evidence type="ECO:0008006" key="5">
    <source>
        <dbReference type="Google" id="ProtNLM"/>
    </source>
</evidence>